<keyword evidence="5 13" id="KW-0436">Ligase</keyword>
<dbReference type="SUPFAM" id="SSF55681">
    <property type="entry name" value="Class II aaRS and biotin synthetases"/>
    <property type="match status" value="1"/>
</dbReference>
<feature type="binding site" evidence="13">
    <location>
        <position position="250"/>
    </location>
    <ligand>
        <name>Mg(2+)</name>
        <dbReference type="ChEBI" id="CHEBI:18420"/>
        <note>shared with beta subunit</note>
    </ligand>
</feature>
<keyword evidence="7 13" id="KW-0547">Nucleotide-binding</keyword>
<keyword evidence="16" id="KW-1185">Reference proteome</keyword>
<evidence type="ECO:0000256" key="13">
    <source>
        <dbReference type="HAMAP-Rule" id="MF_00281"/>
    </source>
</evidence>
<evidence type="ECO:0000256" key="2">
    <source>
        <dbReference type="ARBA" id="ARBA00010207"/>
    </source>
</evidence>
<dbReference type="PANTHER" id="PTHR11538:SF41">
    <property type="entry name" value="PHENYLALANINE--TRNA LIGASE, MITOCHONDRIAL"/>
    <property type="match status" value="1"/>
</dbReference>
<dbReference type="PROSITE" id="PS50862">
    <property type="entry name" value="AA_TRNA_LIGASE_II"/>
    <property type="match status" value="1"/>
</dbReference>
<evidence type="ECO:0000259" key="14">
    <source>
        <dbReference type="PROSITE" id="PS50862"/>
    </source>
</evidence>
<comment type="caution">
    <text evidence="15">The sequence shown here is derived from an EMBL/GenBank/DDBJ whole genome shotgun (WGS) entry which is preliminary data.</text>
</comment>
<evidence type="ECO:0000256" key="12">
    <source>
        <dbReference type="ARBA" id="ARBA00049255"/>
    </source>
</evidence>
<dbReference type="GO" id="GO:0004826">
    <property type="term" value="F:phenylalanine-tRNA ligase activity"/>
    <property type="evidence" value="ECO:0007669"/>
    <property type="project" value="UniProtKB-EC"/>
</dbReference>
<reference evidence="15 16" key="1">
    <citation type="submission" date="2023-05" db="EMBL/GenBank/DDBJ databases">
        <title>Flavobacterium sedimenti sp. nov., isolated from the sediment.</title>
        <authorList>
            <person name="Wu N."/>
        </authorList>
    </citation>
    <scope>NUCLEOTIDE SEQUENCE [LARGE SCALE GENOMIC DNA]</scope>
    <source>
        <strain evidence="15 16">YZ-48</strain>
    </source>
</reference>
<keyword evidence="6 13" id="KW-0479">Metal-binding</keyword>
<evidence type="ECO:0000256" key="1">
    <source>
        <dbReference type="ARBA" id="ARBA00004496"/>
    </source>
</evidence>
<keyword evidence="9 13" id="KW-0460">Magnesium</keyword>
<dbReference type="InterPro" id="IPR045864">
    <property type="entry name" value="aa-tRNA-synth_II/BPL/LPL"/>
</dbReference>
<keyword evidence="10 13" id="KW-0648">Protein biosynthesis</keyword>
<evidence type="ECO:0000256" key="7">
    <source>
        <dbReference type="ARBA" id="ARBA00022741"/>
    </source>
</evidence>
<dbReference type="EMBL" id="JASGBP010000001">
    <property type="protein sequence ID" value="MDI9256028.1"/>
    <property type="molecule type" value="Genomic_DNA"/>
</dbReference>
<dbReference type="HAMAP" id="MF_00281">
    <property type="entry name" value="Phe_tRNA_synth_alpha1"/>
    <property type="match status" value="1"/>
</dbReference>
<comment type="catalytic activity">
    <reaction evidence="12 13">
        <text>tRNA(Phe) + L-phenylalanine + ATP = L-phenylalanyl-tRNA(Phe) + AMP + diphosphate + H(+)</text>
        <dbReference type="Rhea" id="RHEA:19413"/>
        <dbReference type="Rhea" id="RHEA-COMP:9668"/>
        <dbReference type="Rhea" id="RHEA-COMP:9699"/>
        <dbReference type="ChEBI" id="CHEBI:15378"/>
        <dbReference type="ChEBI" id="CHEBI:30616"/>
        <dbReference type="ChEBI" id="CHEBI:33019"/>
        <dbReference type="ChEBI" id="CHEBI:58095"/>
        <dbReference type="ChEBI" id="CHEBI:78442"/>
        <dbReference type="ChEBI" id="CHEBI:78531"/>
        <dbReference type="ChEBI" id="CHEBI:456215"/>
        <dbReference type="EC" id="6.1.1.20"/>
    </reaction>
</comment>
<evidence type="ECO:0000256" key="5">
    <source>
        <dbReference type="ARBA" id="ARBA00022598"/>
    </source>
</evidence>
<dbReference type="SUPFAM" id="SSF46589">
    <property type="entry name" value="tRNA-binding arm"/>
    <property type="match status" value="1"/>
</dbReference>
<dbReference type="InterPro" id="IPR006195">
    <property type="entry name" value="aa-tRNA-synth_II"/>
</dbReference>
<dbReference type="InterPro" id="IPR022911">
    <property type="entry name" value="Phe_tRNA_ligase_alpha1_bac"/>
</dbReference>
<feature type="domain" description="Aminoacyl-transfer RNA synthetases class-II family profile" evidence="14">
    <location>
        <begin position="108"/>
        <end position="326"/>
    </location>
</feature>
<evidence type="ECO:0000256" key="11">
    <source>
        <dbReference type="ARBA" id="ARBA00023146"/>
    </source>
</evidence>
<comment type="cofactor">
    <cofactor evidence="13">
        <name>Mg(2+)</name>
        <dbReference type="ChEBI" id="CHEBI:18420"/>
    </cofactor>
    <text evidence="13">Binds 2 magnesium ions per tetramer.</text>
</comment>
<comment type="subunit">
    <text evidence="3 13">Tetramer of two alpha and two beta subunits.</text>
</comment>
<keyword evidence="4 13" id="KW-0963">Cytoplasm</keyword>
<protein>
    <recommendedName>
        <fullName evidence="13">Phenylalanine--tRNA ligase alpha subunit</fullName>
        <ecNumber evidence="13">6.1.1.20</ecNumber>
    </recommendedName>
    <alternativeName>
        <fullName evidence="13">Phenylalanyl-tRNA synthetase alpha subunit</fullName>
        <shortName evidence="13">PheRS</shortName>
    </alternativeName>
</protein>
<evidence type="ECO:0000256" key="8">
    <source>
        <dbReference type="ARBA" id="ARBA00022840"/>
    </source>
</evidence>
<organism evidence="15 16">
    <name type="scientific">Flavobacterium sedimenticola</name>
    <dbReference type="NCBI Taxonomy" id="3043286"/>
    <lineage>
        <taxon>Bacteria</taxon>
        <taxon>Pseudomonadati</taxon>
        <taxon>Bacteroidota</taxon>
        <taxon>Flavobacteriia</taxon>
        <taxon>Flavobacteriales</taxon>
        <taxon>Flavobacteriaceae</taxon>
        <taxon>Flavobacterium</taxon>
    </lineage>
</organism>
<comment type="subcellular location">
    <subcellularLocation>
        <location evidence="1 13">Cytoplasm</location>
    </subcellularLocation>
</comment>
<dbReference type="InterPro" id="IPR010978">
    <property type="entry name" value="tRNA-bd_arm"/>
</dbReference>
<dbReference type="InterPro" id="IPR002319">
    <property type="entry name" value="Phenylalanyl-tRNA_Synthase"/>
</dbReference>
<accession>A0ABT6XLR2</accession>
<gene>
    <name evidence="13" type="primary">pheS</name>
    <name evidence="15" type="ORF">QHT84_01230</name>
</gene>
<evidence type="ECO:0000256" key="3">
    <source>
        <dbReference type="ARBA" id="ARBA00011209"/>
    </source>
</evidence>
<dbReference type="EC" id="6.1.1.20" evidence="13"/>
<evidence type="ECO:0000256" key="4">
    <source>
        <dbReference type="ARBA" id="ARBA00022490"/>
    </source>
</evidence>
<evidence type="ECO:0000313" key="16">
    <source>
        <dbReference type="Proteomes" id="UP001230035"/>
    </source>
</evidence>
<dbReference type="Pfam" id="PF01409">
    <property type="entry name" value="tRNA-synt_2d"/>
    <property type="match status" value="1"/>
</dbReference>
<proteinExistence type="inferred from homology"/>
<sequence>MIDKIKEHIEEAKAFNTKSAAALEQFRIKYLGSKGLLKELFTEFKNIPNDQKKDFGQVINTLKAVAEEKVKALQEELESKEEVKGFYGDLTRPAEPITLGSRHPISIVKNQIIDIFASIGFNVSEGPEIEDDWHNFTALNLPEYHPARDMQDTFFIQTNPDVLLRTHTSSVQVRYMENNKPPIRTISPGRVFRNEAVSSRSHCIFHQVEGLYIDKDVSFADLKQTLLYFTKEMFGKSKIRLRPSYFPFTEPSAEVDIYWGLKTETDYRITKGTGWLEIMGCGMVDPNVLKNCGINPEEYNGFAFGMGIERIAMLLYQIGDIRMFYENDVRFLEQFKSSI</sequence>
<keyword evidence="11 13" id="KW-0030">Aminoacyl-tRNA synthetase</keyword>
<comment type="similarity">
    <text evidence="2 13">Belongs to the class-II aminoacyl-tRNA synthetase family. Phe-tRNA synthetase alpha subunit type 1 subfamily.</text>
</comment>
<evidence type="ECO:0000256" key="9">
    <source>
        <dbReference type="ARBA" id="ARBA00022842"/>
    </source>
</evidence>
<evidence type="ECO:0000256" key="10">
    <source>
        <dbReference type="ARBA" id="ARBA00022917"/>
    </source>
</evidence>
<dbReference type="Pfam" id="PF02912">
    <property type="entry name" value="Phe_tRNA-synt_N"/>
    <property type="match status" value="1"/>
</dbReference>
<dbReference type="RefSeq" id="WP_283237714.1">
    <property type="nucleotide sequence ID" value="NZ_JASGBP010000001.1"/>
</dbReference>
<dbReference type="Gene3D" id="3.30.930.10">
    <property type="entry name" value="Bira Bifunctional Protein, Domain 2"/>
    <property type="match status" value="1"/>
</dbReference>
<dbReference type="CDD" id="cd00496">
    <property type="entry name" value="PheRS_alpha_core"/>
    <property type="match status" value="1"/>
</dbReference>
<evidence type="ECO:0000313" key="15">
    <source>
        <dbReference type="EMBL" id="MDI9256028.1"/>
    </source>
</evidence>
<evidence type="ECO:0000256" key="6">
    <source>
        <dbReference type="ARBA" id="ARBA00022723"/>
    </source>
</evidence>
<dbReference type="InterPro" id="IPR004188">
    <property type="entry name" value="Phe-tRNA_ligase_II_N"/>
</dbReference>
<name>A0ABT6XLR2_9FLAO</name>
<keyword evidence="8 13" id="KW-0067">ATP-binding</keyword>
<dbReference type="Proteomes" id="UP001230035">
    <property type="component" value="Unassembled WGS sequence"/>
</dbReference>
<dbReference type="PANTHER" id="PTHR11538">
    <property type="entry name" value="PHENYLALANYL-TRNA SYNTHETASE"/>
    <property type="match status" value="1"/>
</dbReference>